<evidence type="ECO:0000259" key="4">
    <source>
        <dbReference type="PROSITE" id="PS50932"/>
    </source>
</evidence>
<dbReference type="Pfam" id="PF00356">
    <property type="entry name" value="LacI"/>
    <property type="match status" value="1"/>
</dbReference>
<evidence type="ECO:0000256" key="3">
    <source>
        <dbReference type="ARBA" id="ARBA00023163"/>
    </source>
</evidence>
<protein>
    <submittedName>
        <fullName evidence="5">LacI family transcriptional regulator</fullName>
    </submittedName>
</protein>
<proteinExistence type="predicted"/>
<dbReference type="Gene3D" id="1.10.260.40">
    <property type="entry name" value="lambda repressor-like DNA-binding domains"/>
    <property type="match status" value="1"/>
</dbReference>
<dbReference type="InterPro" id="IPR010982">
    <property type="entry name" value="Lambda_DNA-bd_dom_sf"/>
</dbReference>
<gene>
    <name evidence="5" type="ORF">FXN61_11395</name>
</gene>
<dbReference type="PANTHER" id="PTHR30146">
    <property type="entry name" value="LACI-RELATED TRANSCRIPTIONAL REPRESSOR"/>
    <property type="match status" value="1"/>
</dbReference>
<dbReference type="PROSITE" id="PS00356">
    <property type="entry name" value="HTH_LACI_1"/>
    <property type="match status" value="1"/>
</dbReference>
<reference evidence="5 6" key="1">
    <citation type="submission" date="2019-08" db="EMBL/GenBank/DDBJ databases">
        <title>Lentzea from Indian Himalayas.</title>
        <authorList>
            <person name="Mandal S."/>
            <person name="Mallick Gupta A."/>
            <person name="Maiti P.K."/>
            <person name="Sarkar J."/>
            <person name="Mandal S."/>
        </authorList>
    </citation>
    <scope>NUCLEOTIDE SEQUENCE [LARGE SCALE GENOMIC DNA]</scope>
    <source>
        <strain evidence="5 6">PSKA42</strain>
    </source>
</reference>
<dbReference type="CDD" id="cd06267">
    <property type="entry name" value="PBP1_LacI_sugar_binding-like"/>
    <property type="match status" value="1"/>
</dbReference>
<keyword evidence="1" id="KW-0805">Transcription regulation</keyword>
<keyword evidence="3" id="KW-0804">Transcription</keyword>
<organism evidence="5 6">
    <name type="scientific">Lentzea indica</name>
    <dbReference type="NCBI Taxonomy" id="2604800"/>
    <lineage>
        <taxon>Bacteria</taxon>
        <taxon>Bacillati</taxon>
        <taxon>Actinomycetota</taxon>
        <taxon>Actinomycetes</taxon>
        <taxon>Pseudonocardiales</taxon>
        <taxon>Pseudonocardiaceae</taxon>
        <taxon>Lentzea</taxon>
    </lineage>
</organism>
<dbReference type="InterPro" id="IPR000843">
    <property type="entry name" value="HTH_LacI"/>
</dbReference>
<dbReference type="Pfam" id="PF13377">
    <property type="entry name" value="Peripla_BP_3"/>
    <property type="match status" value="1"/>
</dbReference>
<dbReference type="SUPFAM" id="SSF53822">
    <property type="entry name" value="Periplasmic binding protein-like I"/>
    <property type="match status" value="1"/>
</dbReference>
<dbReference type="Proteomes" id="UP001515943">
    <property type="component" value="Unassembled WGS sequence"/>
</dbReference>
<accession>A0ABX1FEL5</accession>
<sequence>MSGMTEIDRQRRPGPRIEEVARLAGVSKSTVSRVINREPYVSTKARDAVHEAITRLKYSPNQAARSLAGNKANAIALIISEQGSSVLGDPFFAGLLRGVHAELAGRHVQLLLMLSRPEDHDDLLAYLAGGHVDGALLVSMHGDDPLPRRLHEIGLPVVAGGRPLGASSVPFVDSDNFTGGLEAVRHLVSLGRGRIATVAGPRDMAAGVDRLSGWRRGLGEARLSADLVAEADFTPESGARAMTELLGRAPDLDAVFVAADIMALGVLQVLHASGRRIPEDVAVVGFDDSLLASTATPPLTTVRQDVEQLGRTMTWRLLGELAGEDGLPPSLLLPTSLVRRASA</sequence>
<keyword evidence="2" id="KW-0238">DNA-binding</keyword>
<dbReference type="InterPro" id="IPR028082">
    <property type="entry name" value="Peripla_BP_I"/>
</dbReference>
<comment type="caution">
    <text evidence="5">The sequence shown here is derived from an EMBL/GenBank/DDBJ whole genome shotgun (WGS) entry which is preliminary data.</text>
</comment>
<dbReference type="InterPro" id="IPR046335">
    <property type="entry name" value="LacI/GalR-like_sensor"/>
</dbReference>
<dbReference type="EMBL" id="VSRL01000031">
    <property type="protein sequence ID" value="NKE57408.1"/>
    <property type="molecule type" value="Genomic_DNA"/>
</dbReference>
<dbReference type="Gene3D" id="3.40.50.2300">
    <property type="match status" value="2"/>
</dbReference>
<dbReference type="CDD" id="cd01392">
    <property type="entry name" value="HTH_LacI"/>
    <property type="match status" value="1"/>
</dbReference>
<evidence type="ECO:0000313" key="5">
    <source>
        <dbReference type="EMBL" id="NKE57408.1"/>
    </source>
</evidence>
<dbReference type="SMART" id="SM00354">
    <property type="entry name" value="HTH_LACI"/>
    <property type="match status" value="1"/>
</dbReference>
<dbReference type="SUPFAM" id="SSF47413">
    <property type="entry name" value="lambda repressor-like DNA-binding domains"/>
    <property type="match status" value="1"/>
</dbReference>
<evidence type="ECO:0000256" key="1">
    <source>
        <dbReference type="ARBA" id="ARBA00023015"/>
    </source>
</evidence>
<evidence type="ECO:0000313" key="6">
    <source>
        <dbReference type="Proteomes" id="UP001515943"/>
    </source>
</evidence>
<dbReference type="PANTHER" id="PTHR30146:SF109">
    <property type="entry name" value="HTH-TYPE TRANSCRIPTIONAL REGULATOR GALS"/>
    <property type="match status" value="1"/>
</dbReference>
<dbReference type="PROSITE" id="PS50932">
    <property type="entry name" value="HTH_LACI_2"/>
    <property type="match status" value="1"/>
</dbReference>
<keyword evidence="6" id="KW-1185">Reference proteome</keyword>
<evidence type="ECO:0000256" key="2">
    <source>
        <dbReference type="ARBA" id="ARBA00023125"/>
    </source>
</evidence>
<feature type="domain" description="HTH lacI-type" evidence="4">
    <location>
        <begin position="15"/>
        <end position="69"/>
    </location>
</feature>
<dbReference type="PRINTS" id="PR00036">
    <property type="entry name" value="HTHLACI"/>
</dbReference>
<name>A0ABX1FEL5_9PSEU</name>